<dbReference type="RefSeq" id="WP_390206276.1">
    <property type="nucleotide sequence ID" value="NZ_JBHTAX010000001.1"/>
</dbReference>
<dbReference type="InterPro" id="IPR002372">
    <property type="entry name" value="PQQ_rpt_dom"/>
</dbReference>
<name>A0ABD5YQZ3_9EURY</name>
<evidence type="ECO:0000313" key="2">
    <source>
        <dbReference type="EMBL" id="MFC7191634.1"/>
    </source>
</evidence>
<organism evidence="2 3">
    <name type="scientific">Halocatena marina</name>
    <dbReference type="NCBI Taxonomy" id="2934937"/>
    <lineage>
        <taxon>Archaea</taxon>
        <taxon>Methanobacteriati</taxon>
        <taxon>Methanobacteriota</taxon>
        <taxon>Stenosarchaea group</taxon>
        <taxon>Halobacteria</taxon>
        <taxon>Halobacteriales</taxon>
        <taxon>Natronomonadaceae</taxon>
        <taxon>Halocatena</taxon>
    </lineage>
</organism>
<sequence>MVIRASTPEIEDPGEPLIPDVDSPAVLDGTVYASVGFGPYDGGTYDAALIAVDANTGKRRWRFDTDDASSLRMAPVTVTDDTIVTSIPRGYNDRTVTAFTTDGEIRWQTPIDDMFSGALPVTDGRVYVPSAAGVQALDLETGETVWTALPRVKFDPAATPIVSDGTLFVAEEGEPGVTLIALDAATGAEYWRTAYAPDTYPNLRIGSADEKQVYIHVNGIDADVIALDRTDGSERWRAHVEQRDVPTDGFARVGELLYAGASAIDPTDGTIVWERQLPVTGYGWRLSAVTGGQAYLSGAELVVFSGTGHP</sequence>
<dbReference type="SMART" id="SM00564">
    <property type="entry name" value="PQQ"/>
    <property type="match status" value="6"/>
</dbReference>
<keyword evidence="3" id="KW-1185">Reference proteome</keyword>
<dbReference type="Pfam" id="PF13360">
    <property type="entry name" value="PQQ_2"/>
    <property type="match status" value="1"/>
</dbReference>
<comment type="caution">
    <text evidence="2">The sequence shown here is derived from an EMBL/GenBank/DDBJ whole genome shotgun (WGS) entry which is preliminary data.</text>
</comment>
<gene>
    <name evidence="2" type="ORF">ACFQL7_18800</name>
</gene>
<dbReference type="SUPFAM" id="SSF50998">
    <property type="entry name" value="Quinoprotein alcohol dehydrogenase-like"/>
    <property type="match status" value="2"/>
</dbReference>
<evidence type="ECO:0000259" key="1">
    <source>
        <dbReference type="Pfam" id="PF13360"/>
    </source>
</evidence>
<dbReference type="EMBL" id="JBHTAX010000001">
    <property type="protein sequence ID" value="MFC7191634.1"/>
    <property type="molecule type" value="Genomic_DNA"/>
</dbReference>
<feature type="domain" description="Pyrrolo-quinoline quinone repeat" evidence="1">
    <location>
        <begin position="93"/>
        <end position="243"/>
    </location>
</feature>
<reference evidence="2 3" key="1">
    <citation type="journal article" date="2019" name="Int. J. Syst. Evol. Microbiol.">
        <title>The Global Catalogue of Microorganisms (GCM) 10K type strain sequencing project: providing services to taxonomists for standard genome sequencing and annotation.</title>
        <authorList>
            <consortium name="The Broad Institute Genomics Platform"/>
            <consortium name="The Broad Institute Genome Sequencing Center for Infectious Disease"/>
            <person name="Wu L."/>
            <person name="Ma J."/>
        </authorList>
    </citation>
    <scope>NUCLEOTIDE SEQUENCE [LARGE SCALE GENOMIC DNA]</scope>
    <source>
        <strain evidence="2 3">RDMS1</strain>
    </source>
</reference>
<dbReference type="Gene3D" id="2.40.128.630">
    <property type="match status" value="1"/>
</dbReference>
<dbReference type="PANTHER" id="PTHR34512">
    <property type="entry name" value="CELL SURFACE PROTEIN"/>
    <property type="match status" value="1"/>
</dbReference>
<dbReference type="Proteomes" id="UP001596417">
    <property type="component" value="Unassembled WGS sequence"/>
</dbReference>
<dbReference type="AlphaFoldDB" id="A0ABD5YQZ3"/>
<dbReference type="InterPro" id="IPR011047">
    <property type="entry name" value="Quinoprotein_ADH-like_sf"/>
</dbReference>
<dbReference type="InterPro" id="IPR015943">
    <property type="entry name" value="WD40/YVTN_repeat-like_dom_sf"/>
</dbReference>
<proteinExistence type="predicted"/>
<dbReference type="InterPro" id="IPR018391">
    <property type="entry name" value="PQQ_b-propeller_rpt"/>
</dbReference>
<evidence type="ECO:0000313" key="3">
    <source>
        <dbReference type="Proteomes" id="UP001596417"/>
    </source>
</evidence>
<accession>A0ABD5YQZ3</accession>
<dbReference type="Gene3D" id="2.130.10.10">
    <property type="entry name" value="YVTN repeat-like/Quinoprotein amine dehydrogenase"/>
    <property type="match status" value="1"/>
</dbReference>
<dbReference type="PANTHER" id="PTHR34512:SF30">
    <property type="entry name" value="OUTER MEMBRANE PROTEIN ASSEMBLY FACTOR BAMB"/>
    <property type="match status" value="1"/>
</dbReference>
<protein>
    <submittedName>
        <fullName evidence="2">PQQ-binding-like beta-propeller repeat protein</fullName>
    </submittedName>
</protein>